<keyword evidence="3" id="KW-1185">Reference proteome</keyword>
<dbReference type="AlphaFoldDB" id="A0A7W6ZS84"/>
<dbReference type="Proteomes" id="UP000543836">
    <property type="component" value="Unassembled WGS sequence"/>
</dbReference>
<evidence type="ECO:0000313" key="3">
    <source>
        <dbReference type="Proteomes" id="UP000543836"/>
    </source>
</evidence>
<dbReference type="OrthoDB" id="9880407at2"/>
<reference evidence="2 3" key="1">
    <citation type="submission" date="2020-08" db="EMBL/GenBank/DDBJ databases">
        <title>Genomic Encyclopedia of Type Strains, Phase IV (KMG-V): Genome sequencing to study the core and pangenomes of soil and plant-associated prokaryotes.</title>
        <authorList>
            <person name="Whitman W."/>
        </authorList>
    </citation>
    <scope>NUCLEOTIDE SEQUENCE [LARGE SCALE GENOMIC DNA]</scope>
    <source>
        <strain evidence="2 3">SEMIA 492</strain>
    </source>
</reference>
<sequence>MKFVRVLAAVLLASSGLATAHAEEASVHLFLNEDTVETKIDGLNVTLRAELTDKNLKDRDFMRRPRVWLTCYENGRQILTIDTADDLDPWPSVTSDRDVEVNAKLTSQTGSFPDLSVPLLASRVTHLLKISVDVTGRGQEIARTWLQGFPMKIIATPGGQLDDLSLVIFADGRSSIFRAEAATLIRGCDVLATN</sequence>
<evidence type="ECO:0000256" key="1">
    <source>
        <dbReference type="SAM" id="SignalP"/>
    </source>
</evidence>
<keyword evidence="1" id="KW-0732">Signal</keyword>
<comment type="caution">
    <text evidence="2">The sequence shown here is derived from an EMBL/GenBank/DDBJ whole genome shotgun (WGS) entry which is preliminary data.</text>
</comment>
<dbReference type="RefSeq" id="WP_154668570.1">
    <property type="nucleotide sequence ID" value="NZ_JACIIG010000004.1"/>
</dbReference>
<gene>
    <name evidence="2" type="ORF">GGE60_001928</name>
</gene>
<evidence type="ECO:0008006" key="4">
    <source>
        <dbReference type="Google" id="ProtNLM"/>
    </source>
</evidence>
<feature type="signal peptide" evidence="1">
    <location>
        <begin position="1"/>
        <end position="22"/>
    </location>
</feature>
<organism evidence="2 3">
    <name type="scientific">Rhizobium leucaenae</name>
    <dbReference type="NCBI Taxonomy" id="29450"/>
    <lineage>
        <taxon>Bacteria</taxon>
        <taxon>Pseudomonadati</taxon>
        <taxon>Pseudomonadota</taxon>
        <taxon>Alphaproteobacteria</taxon>
        <taxon>Hyphomicrobiales</taxon>
        <taxon>Rhizobiaceae</taxon>
        <taxon>Rhizobium/Agrobacterium group</taxon>
        <taxon>Rhizobium</taxon>
    </lineage>
</organism>
<protein>
    <recommendedName>
        <fullName evidence="4">DUF2987 domain-containing protein</fullName>
    </recommendedName>
</protein>
<proteinExistence type="predicted"/>
<evidence type="ECO:0000313" key="2">
    <source>
        <dbReference type="EMBL" id="MBB4567817.1"/>
    </source>
</evidence>
<feature type="chain" id="PRO_5030534318" description="DUF2987 domain-containing protein" evidence="1">
    <location>
        <begin position="23"/>
        <end position="194"/>
    </location>
</feature>
<accession>A0A7W6ZS84</accession>
<dbReference type="EMBL" id="JACIIG010000004">
    <property type="protein sequence ID" value="MBB4567817.1"/>
    <property type="molecule type" value="Genomic_DNA"/>
</dbReference>
<name>A0A7W6ZS84_9HYPH</name>